<dbReference type="EMBL" id="NKLP01000099">
    <property type="protein sequence ID" value="TDN31665.1"/>
    <property type="molecule type" value="Genomic_DNA"/>
</dbReference>
<feature type="region of interest" description="Disordered" evidence="1">
    <location>
        <begin position="54"/>
        <end position="76"/>
    </location>
</feature>
<dbReference type="Gene3D" id="1.20.5.1700">
    <property type="match status" value="1"/>
</dbReference>
<evidence type="ECO:0000256" key="1">
    <source>
        <dbReference type="SAM" id="MobiDB-lite"/>
    </source>
</evidence>
<gene>
    <name evidence="2" type="ORF">CEE75_05650</name>
</gene>
<evidence type="ECO:0000313" key="2">
    <source>
        <dbReference type="EMBL" id="TDN31665.1"/>
    </source>
</evidence>
<name>A0A4R6CU91_9LACO</name>
<proteinExistence type="predicted"/>
<reference evidence="2 3" key="1">
    <citation type="submission" date="2017-06" db="EMBL/GenBank/DDBJ databases">
        <authorList>
            <person name="Swanenburg J."/>
            <person name="Kort R."/>
        </authorList>
    </citation>
    <scope>NUCLEOTIDE SEQUENCE [LARGE SCALE GENOMIC DNA]</scope>
    <source>
        <strain evidence="2 3">RL05</strain>
    </source>
</reference>
<dbReference type="Proteomes" id="UP000295195">
    <property type="component" value="Unassembled WGS sequence"/>
</dbReference>
<feature type="compositionally biased region" description="Polar residues" evidence="1">
    <location>
        <begin position="62"/>
        <end position="76"/>
    </location>
</feature>
<organism evidence="2 3">
    <name type="scientific">Lactobacillus crispatus</name>
    <dbReference type="NCBI Taxonomy" id="47770"/>
    <lineage>
        <taxon>Bacteria</taxon>
        <taxon>Bacillati</taxon>
        <taxon>Bacillota</taxon>
        <taxon>Bacilli</taxon>
        <taxon>Lactobacillales</taxon>
        <taxon>Lactobacillaceae</taxon>
        <taxon>Lactobacillus</taxon>
    </lineage>
</organism>
<evidence type="ECO:0000313" key="3">
    <source>
        <dbReference type="Proteomes" id="UP000295195"/>
    </source>
</evidence>
<accession>A0A4R6CU91</accession>
<protein>
    <submittedName>
        <fullName evidence="2">Uncharacterized protein</fullName>
    </submittedName>
</protein>
<dbReference type="AlphaFoldDB" id="A0A4R6CU91"/>
<comment type="caution">
    <text evidence="2">The sequence shown here is derived from an EMBL/GenBank/DDBJ whole genome shotgun (WGS) entry which is preliminary data.</text>
</comment>
<dbReference type="RefSeq" id="WP_060464080.1">
    <property type="nucleotide sequence ID" value="NZ_CP026503.1"/>
</dbReference>
<sequence>MNDKVAETLAINTGNMIASLNVQVAKLQVALKEQKQVNDSLKEENDKLKIENAALRKKVKANESSANSTNNQQDNK</sequence>